<reference evidence="3" key="1">
    <citation type="submission" date="2023-06" db="EMBL/GenBank/DDBJ databases">
        <title>Genomic analysis of the entomopathogenic nematode Steinernema hermaphroditum.</title>
        <authorList>
            <person name="Schwarz E.M."/>
            <person name="Heppert J.K."/>
            <person name="Baniya A."/>
            <person name="Schwartz H.T."/>
            <person name="Tan C.-H."/>
            <person name="Antoshechkin I."/>
            <person name="Sternberg P.W."/>
            <person name="Goodrich-Blair H."/>
            <person name="Dillman A.R."/>
        </authorList>
    </citation>
    <scope>NUCLEOTIDE SEQUENCE</scope>
    <source>
        <strain evidence="3">PS9179</strain>
        <tissue evidence="3">Whole animal</tissue>
    </source>
</reference>
<gene>
    <name evidence="3" type="ORF">QR680_004675</name>
</gene>
<keyword evidence="1" id="KW-0732">Signal</keyword>
<evidence type="ECO:0000313" key="3">
    <source>
        <dbReference type="EMBL" id="KAK0409649.1"/>
    </source>
</evidence>
<dbReference type="Proteomes" id="UP001175271">
    <property type="component" value="Unassembled WGS sequence"/>
</dbReference>
<dbReference type="Pfam" id="PF23003">
    <property type="entry name" value="Fn1_2"/>
    <property type="match status" value="1"/>
</dbReference>
<accession>A0AA39HQL5</accession>
<evidence type="ECO:0000259" key="2">
    <source>
        <dbReference type="Pfam" id="PF23003"/>
    </source>
</evidence>
<comment type="caution">
    <text evidence="3">The sequence shown here is derived from an EMBL/GenBank/DDBJ whole genome shotgun (WGS) entry which is preliminary data.</text>
</comment>
<feature type="domain" description="Abnormal cell migration protein 18-like fibronectin type I" evidence="2">
    <location>
        <begin position="54"/>
        <end position="123"/>
    </location>
</feature>
<feature type="signal peptide" evidence="1">
    <location>
        <begin position="1"/>
        <end position="16"/>
    </location>
</feature>
<dbReference type="EMBL" id="JAUCMV010000003">
    <property type="protein sequence ID" value="KAK0409649.1"/>
    <property type="molecule type" value="Genomic_DNA"/>
</dbReference>
<evidence type="ECO:0000313" key="4">
    <source>
        <dbReference type="Proteomes" id="UP001175271"/>
    </source>
</evidence>
<dbReference type="AlphaFoldDB" id="A0AA39HQL5"/>
<evidence type="ECO:0000256" key="1">
    <source>
        <dbReference type="SAM" id="SignalP"/>
    </source>
</evidence>
<organism evidence="3 4">
    <name type="scientific">Steinernema hermaphroditum</name>
    <dbReference type="NCBI Taxonomy" id="289476"/>
    <lineage>
        <taxon>Eukaryota</taxon>
        <taxon>Metazoa</taxon>
        <taxon>Ecdysozoa</taxon>
        <taxon>Nematoda</taxon>
        <taxon>Chromadorea</taxon>
        <taxon>Rhabditida</taxon>
        <taxon>Tylenchina</taxon>
        <taxon>Panagrolaimomorpha</taxon>
        <taxon>Strongyloidoidea</taxon>
        <taxon>Steinernematidae</taxon>
        <taxon>Steinernema</taxon>
    </lineage>
</organism>
<feature type="chain" id="PRO_5041331229" description="Abnormal cell migration protein 18-like fibronectin type I domain-containing protein" evidence="1">
    <location>
        <begin position="17"/>
        <end position="179"/>
    </location>
</feature>
<keyword evidence="4" id="KW-1185">Reference proteome</keyword>
<proteinExistence type="predicted"/>
<sequence length="179" mass="20223">MLLFLILSVVLPFALQSDTFPTVDKCQFGKHYVINHVVFNCSGAALIRTYKPVGCTIVNDRKGQRLNIGQVHNGFGFVYLCHREGSAVEYKPIRCLLNEVEMESGMRLRRNNVEYECMKDPEGPMKLKQVFTFHNFCHPGQNGTLSQKKCEGQSSHFIHSAYGIGKPVSVDILRDTVIN</sequence>
<dbReference type="InterPro" id="IPR055119">
    <property type="entry name" value="Mig18_Fn1"/>
</dbReference>
<name>A0AA39HQL5_9BILA</name>
<protein>
    <recommendedName>
        <fullName evidence="2">Abnormal cell migration protein 18-like fibronectin type I domain-containing protein</fullName>
    </recommendedName>
</protein>